<gene>
    <name evidence="1" type="ORF">BLA17378_04538</name>
</gene>
<comment type="caution">
    <text evidence="1">The sequence shown here is derived from an EMBL/GenBank/DDBJ whole genome shotgun (WGS) entry which is preliminary data.</text>
</comment>
<keyword evidence="2" id="KW-1185">Reference proteome</keyword>
<evidence type="ECO:0000313" key="1">
    <source>
        <dbReference type="EMBL" id="VWC90523.1"/>
    </source>
</evidence>
<name>A0ABY6Y0H3_9BURK</name>
<accession>A0ABY6Y0H3</accession>
<reference evidence="1 2" key="1">
    <citation type="submission" date="2019-09" db="EMBL/GenBank/DDBJ databases">
        <authorList>
            <person name="Depoorter E."/>
        </authorList>
    </citation>
    <scope>NUCLEOTIDE SEQUENCE [LARGE SCALE GENOMIC DNA]</scope>
    <source>
        <strain evidence="1 2">R-17378</strain>
    </source>
</reference>
<dbReference type="EMBL" id="CABVQG010000016">
    <property type="protein sequence ID" value="VWC90523.1"/>
    <property type="molecule type" value="Genomic_DNA"/>
</dbReference>
<proteinExistence type="predicted"/>
<organism evidence="1 2">
    <name type="scientific">Burkholderia aenigmatica</name>
    <dbReference type="NCBI Taxonomy" id="2015348"/>
    <lineage>
        <taxon>Bacteria</taxon>
        <taxon>Pseudomonadati</taxon>
        <taxon>Pseudomonadota</taxon>
        <taxon>Betaproteobacteria</taxon>
        <taxon>Burkholderiales</taxon>
        <taxon>Burkholderiaceae</taxon>
        <taxon>Burkholderia</taxon>
        <taxon>Burkholderia cepacia complex</taxon>
    </lineage>
</organism>
<sequence length="51" mass="6002">MLFEVKDPSQPPSKRRLTDDEAIWFGNWRGEAYVIETLEQAIEYLMKKEAA</sequence>
<evidence type="ECO:0000313" key="2">
    <source>
        <dbReference type="Proteomes" id="UP000494120"/>
    </source>
</evidence>
<protein>
    <submittedName>
        <fullName evidence="1">Uncharacterized protein</fullName>
    </submittedName>
</protein>
<dbReference type="Proteomes" id="UP000494120">
    <property type="component" value="Unassembled WGS sequence"/>
</dbReference>